<reference evidence="2 3" key="1">
    <citation type="journal article" date="2016" name="Nat. Commun.">
        <title>Thousands of microbial genomes shed light on interconnected biogeochemical processes in an aquifer system.</title>
        <authorList>
            <person name="Anantharaman K."/>
            <person name="Brown C.T."/>
            <person name="Hug L.A."/>
            <person name="Sharon I."/>
            <person name="Castelle C.J."/>
            <person name="Probst A.J."/>
            <person name="Thomas B.C."/>
            <person name="Singh A."/>
            <person name="Wilkins M.J."/>
            <person name="Karaoz U."/>
            <person name="Brodie E.L."/>
            <person name="Williams K.H."/>
            <person name="Hubbard S.S."/>
            <person name="Banfield J.F."/>
        </authorList>
    </citation>
    <scope>NUCLEOTIDE SEQUENCE [LARGE SCALE GENOMIC DNA]</scope>
</reference>
<name>A0A1F5E7F0_9BACT</name>
<feature type="region of interest" description="Disordered" evidence="1">
    <location>
        <begin position="82"/>
        <end position="120"/>
    </location>
</feature>
<evidence type="ECO:0000256" key="1">
    <source>
        <dbReference type="SAM" id="MobiDB-lite"/>
    </source>
</evidence>
<gene>
    <name evidence="2" type="ORF">A2215_01805</name>
</gene>
<feature type="compositionally biased region" description="Basic residues" evidence="1">
    <location>
        <begin position="103"/>
        <end position="112"/>
    </location>
</feature>
<protein>
    <submittedName>
        <fullName evidence="2">Uncharacterized protein</fullName>
    </submittedName>
</protein>
<evidence type="ECO:0000313" key="3">
    <source>
        <dbReference type="Proteomes" id="UP000178583"/>
    </source>
</evidence>
<dbReference type="Proteomes" id="UP000178583">
    <property type="component" value="Unassembled WGS sequence"/>
</dbReference>
<accession>A0A1F5E7F0</accession>
<dbReference type="EMBL" id="MEZY01000038">
    <property type="protein sequence ID" value="OGD63174.1"/>
    <property type="molecule type" value="Genomic_DNA"/>
</dbReference>
<evidence type="ECO:0000313" key="2">
    <source>
        <dbReference type="EMBL" id="OGD63174.1"/>
    </source>
</evidence>
<feature type="compositionally biased region" description="Basic and acidic residues" evidence="1">
    <location>
        <begin position="86"/>
        <end position="102"/>
    </location>
</feature>
<comment type="caution">
    <text evidence="2">The sequence shown here is derived from an EMBL/GenBank/DDBJ whole genome shotgun (WGS) entry which is preliminary data.</text>
</comment>
<dbReference type="STRING" id="1797472.A2215_01805"/>
<proteinExistence type="predicted"/>
<sequence length="120" mass="13515">MTKKRIAQVLITTIKQIICVIKRRSSPLCRGRGTGRLCESIVLVDQLLELAVACAECDADRKGSQRWYPCQIGTYAEDAHQGYSEGQHRADYDASDAKDPAQRPKRSKRIERHSRGPPCM</sequence>
<organism evidence="2 3">
    <name type="scientific">Candidatus Berkelbacteria bacterium RIFOXYA2_FULL_43_10</name>
    <dbReference type="NCBI Taxonomy" id="1797472"/>
    <lineage>
        <taxon>Bacteria</taxon>
        <taxon>Candidatus Berkelbacteria</taxon>
    </lineage>
</organism>
<dbReference type="AlphaFoldDB" id="A0A1F5E7F0"/>